<organism evidence="2 3">
    <name type="scientific">Clavibacter tessellarius</name>
    <dbReference type="NCBI Taxonomy" id="31965"/>
    <lineage>
        <taxon>Bacteria</taxon>
        <taxon>Bacillati</taxon>
        <taxon>Actinomycetota</taxon>
        <taxon>Actinomycetes</taxon>
        <taxon>Micrococcales</taxon>
        <taxon>Microbacteriaceae</taxon>
        <taxon>Clavibacter</taxon>
    </lineage>
</organism>
<accession>A0A154UZ60</accession>
<gene>
    <name evidence="2" type="ORF">AWH51_13900</name>
</gene>
<proteinExistence type="predicted"/>
<evidence type="ECO:0000313" key="3">
    <source>
        <dbReference type="Proteomes" id="UP000076218"/>
    </source>
</evidence>
<dbReference type="Proteomes" id="UP000076218">
    <property type="component" value="Unassembled WGS sequence"/>
</dbReference>
<evidence type="ECO:0000313" key="2">
    <source>
        <dbReference type="EMBL" id="KZC94299.1"/>
    </source>
</evidence>
<keyword evidence="1" id="KW-1133">Transmembrane helix</keyword>
<protein>
    <recommendedName>
        <fullName evidence="4">DUF3137 domain-containing protein</fullName>
    </recommendedName>
</protein>
<reference evidence="2 3" key="1">
    <citation type="submission" date="2016-01" db="EMBL/GenBank/DDBJ databases">
        <title>Draft genome sequence of Clavibacter michiganensis subsp. tessellarius DOAB 609.</title>
        <authorList>
            <person name="Tambong J.T."/>
        </authorList>
    </citation>
    <scope>NUCLEOTIDE SEQUENCE [LARGE SCALE GENOMIC DNA]</scope>
    <source>
        <strain evidence="2 3">DOAB 609</strain>
    </source>
</reference>
<feature type="transmembrane region" description="Helical" evidence="1">
    <location>
        <begin position="319"/>
        <end position="338"/>
    </location>
</feature>
<keyword evidence="1" id="KW-0812">Transmembrane</keyword>
<comment type="caution">
    <text evidence="2">The sequence shown here is derived from an EMBL/GenBank/DDBJ whole genome shotgun (WGS) entry which is preliminary data.</text>
</comment>
<keyword evidence="1" id="KW-0472">Membrane</keyword>
<dbReference type="STRING" id="31965.AWH51_13900"/>
<dbReference type="RefSeq" id="WP_063072328.1">
    <property type="nucleotide sequence ID" value="NZ_LQXA01000046.1"/>
</dbReference>
<name>A0A154UZ60_9MICO</name>
<evidence type="ECO:0000256" key="1">
    <source>
        <dbReference type="SAM" id="Phobius"/>
    </source>
</evidence>
<dbReference type="EMBL" id="LQXA01000046">
    <property type="protein sequence ID" value="KZC94299.1"/>
    <property type="molecule type" value="Genomic_DNA"/>
</dbReference>
<dbReference type="OrthoDB" id="5054050at2"/>
<evidence type="ECO:0008006" key="4">
    <source>
        <dbReference type="Google" id="ProtNLM"/>
    </source>
</evidence>
<feature type="transmembrane region" description="Helical" evidence="1">
    <location>
        <begin position="36"/>
        <end position="54"/>
    </location>
</feature>
<feature type="transmembrane region" description="Helical" evidence="1">
    <location>
        <begin position="66"/>
        <end position="84"/>
    </location>
</feature>
<sequence>MRLDTRPLIARVDRQAREQLRRRYPERKRLPDLRSLYYAVLPVLWIASVMSITASEGSHAKAPPAWILGSLFIGLHLKRVLPFFRTSDRRRCRLKGFADANGFWYDITRHSPDYPGMIFARSSWGESEIRDRFERRSGPTLDIGDHQRRKLPFLAARVHRWGYVMMRLPVPLPHIVLDSRRNNSLFHSDLPEAVGRHQRVSLEGDFDRHFTLYCPVGAERDALYLFTPDVMARFIDTAAGLDVEIVDDHLFLYSPGGIITTDPAAWERLMETVEAVEEKVARWGRWRGSPMRETADAEDGVGSPRAAITAPRLRTHPHVWYQATWLVVIVTCVVWFLSAPR</sequence>
<dbReference type="AlphaFoldDB" id="A0A154UZ60"/>